<evidence type="ECO:0000313" key="3">
    <source>
        <dbReference type="Proteomes" id="UP000224080"/>
    </source>
</evidence>
<keyword evidence="3" id="KW-1185">Reference proteome</keyword>
<dbReference type="Proteomes" id="UP000224080">
    <property type="component" value="Unassembled WGS sequence"/>
</dbReference>
<protein>
    <submittedName>
        <fullName evidence="2">Uncharacterized protein</fullName>
    </submittedName>
</protein>
<comment type="caution">
    <text evidence="2">The sequence shown here is derived from an EMBL/GenBank/DDBJ whole genome shotgun (WGS) entry which is preliminary data.</text>
</comment>
<accession>A0A2B7WQI1</accession>
<sequence>MHKRQLHESIAREVELQRFIRSNPVHSFHQRAEAWGAGEYRSERSPHTTRPLADFTGARIDVRALSIGKQAPHKWVKSKEKVSFSAQRTTLTGHSSRRSVRFASTMQ</sequence>
<organism evidence="2 3">
    <name type="scientific">Blastomyces parvus</name>
    <dbReference type="NCBI Taxonomy" id="2060905"/>
    <lineage>
        <taxon>Eukaryota</taxon>
        <taxon>Fungi</taxon>
        <taxon>Dikarya</taxon>
        <taxon>Ascomycota</taxon>
        <taxon>Pezizomycotina</taxon>
        <taxon>Eurotiomycetes</taxon>
        <taxon>Eurotiomycetidae</taxon>
        <taxon>Onygenales</taxon>
        <taxon>Ajellomycetaceae</taxon>
        <taxon>Blastomyces</taxon>
    </lineage>
</organism>
<evidence type="ECO:0000313" key="2">
    <source>
        <dbReference type="EMBL" id="PGG98904.1"/>
    </source>
</evidence>
<dbReference type="EMBL" id="PDNC01000110">
    <property type="protein sequence ID" value="PGG98904.1"/>
    <property type="molecule type" value="Genomic_DNA"/>
</dbReference>
<name>A0A2B7WQI1_9EURO</name>
<feature type="region of interest" description="Disordered" evidence="1">
    <location>
        <begin position="87"/>
        <end position="107"/>
    </location>
</feature>
<dbReference type="AlphaFoldDB" id="A0A2B7WQI1"/>
<proteinExistence type="predicted"/>
<reference evidence="2 3" key="1">
    <citation type="submission" date="2017-10" db="EMBL/GenBank/DDBJ databases">
        <title>Comparative genomics in systemic dimorphic fungi from Ajellomycetaceae.</title>
        <authorList>
            <person name="Munoz J.F."/>
            <person name="Mcewen J.G."/>
            <person name="Clay O.K."/>
            <person name="Cuomo C.A."/>
        </authorList>
    </citation>
    <scope>NUCLEOTIDE SEQUENCE [LARGE SCALE GENOMIC DNA]</scope>
    <source>
        <strain evidence="2 3">UAMH130</strain>
    </source>
</reference>
<evidence type="ECO:0000256" key="1">
    <source>
        <dbReference type="SAM" id="MobiDB-lite"/>
    </source>
</evidence>
<gene>
    <name evidence="2" type="ORF">GX51_06551</name>
</gene>